<dbReference type="EMBL" id="SKBQ01000003">
    <property type="protein sequence ID" value="TPX12572.1"/>
    <property type="molecule type" value="Genomic_DNA"/>
</dbReference>
<feature type="domain" description="Zn(2)-C6 fungal-type" evidence="8">
    <location>
        <begin position="66"/>
        <end position="94"/>
    </location>
</feature>
<dbReference type="InParanoid" id="A0A507ARD6"/>
<evidence type="ECO:0000256" key="7">
    <source>
        <dbReference type="SAM" id="MobiDB-lite"/>
    </source>
</evidence>
<dbReference type="STRING" id="1093900.A0A507ARD6"/>
<feature type="region of interest" description="Disordered" evidence="7">
    <location>
        <begin position="1"/>
        <end position="60"/>
    </location>
</feature>
<proteinExistence type="predicted"/>
<dbReference type="PANTHER" id="PTHR36206">
    <property type="entry name" value="ASPERCRYPTIN BIOSYNTHESIS CLUSTER-SPECIFIC TRANSCRIPTION REGULATOR ATNN-RELATED"/>
    <property type="match status" value="1"/>
</dbReference>
<accession>A0A507ARD6</accession>
<dbReference type="OrthoDB" id="3145928at2759"/>
<dbReference type="Proteomes" id="UP000319257">
    <property type="component" value="Unassembled WGS sequence"/>
</dbReference>
<organism evidence="9 10">
    <name type="scientific">Thyridium curvatum</name>
    <dbReference type="NCBI Taxonomy" id="1093900"/>
    <lineage>
        <taxon>Eukaryota</taxon>
        <taxon>Fungi</taxon>
        <taxon>Dikarya</taxon>
        <taxon>Ascomycota</taxon>
        <taxon>Pezizomycotina</taxon>
        <taxon>Sordariomycetes</taxon>
        <taxon>Sordariomycetidae</taxon>
        <taxon>Thyridiales</taxon>
        <taxon>Thyridiaceae</taxon>
        <taxon>Thyridium</taxon>
    </lineage>
</organism>
<comment type="caution">
    <text evidence="9">The sequence shown here is derived from an EMBL/GenBank/DDBJ whole genome shotgun (WGS) entry which is preliminary data.</text>
</comment>
<dbReference type="GO" id="GO:0003677">
    <property type="term" value="F:DNA binding"/>
    <property type="evidence" value="ECO:0007669"/>
    <property type="project" value="UniProtKB-KW"/>
</dbReference>
<dbReference type="Pfam" id="PF11951">
    <property type="entry name" value="Fungal_trans_2"/>
    <property type="match status" value="1"/>
</dbReference>
<reference evidence="9 10" key="1">
    <citation type="submission" date="2019-06" db="EMBL/GenBank/DDBJ databases">
        <title>Draft genome sequence of the filamentous fungus Phialemoniopsis curvata isolated from diesel fuel.</title>
        <authorList>
            <person name="Varaljay V.A."/>
            <person name="Lyon W.J."/>
            <person name="Crouch A.L."/>
            <person name="Drake C.E."/>
            <person name="Hollomon J.M."/>
            <person name="Nadeau L.J."/>
            <person name="Nunn H.S."/>
            <person name="Stevenson B.S."/>
            <person name="Bojanowski C.L."/>
            <person name="Crookes-Goodson W.J."/>
        </authorList>
    </citation>
    <scope>NUCLEOTIDE SEQUENCE [LARGE SCALE GENOMIC DNA]</scope>
    <source>
        <strain evidence="9 10">D216</strain>
    </source>
</reference>
<protein>
    <recommendedName>
        <fullName evidence="8">Zn(2)-C6 fungal-type domain-containing protein</fullName>
    </recommendedName>
</protein>
<name>A0A507ARD6_9PEZI</name>
<gene>
    <name evidence="9" type="ORF">E0L32_000749</name>
</gene>
<dbReference type="Pfam" id="PF00172">
    <property type="entry name" value="Zn_clus"/>
    <property type="match status" value="1"/>
</dbReference>
<keyword evidence="10" id="KW-1185">Reference proteome</keyword>
<evidence type="ECO:0000313" key="9">
    <source>
        <dbReference type="EMBL" id="TPX12572.1"/>
    </source>
</evidence>
<sequence length="628" mass="69862">MPHRGVLHHLYGKRSVVPAPNFEPSRKKGVSKMTDGDAATRCKGLGQAPANQPQPRTGRRAKVKSGCRTCKIRKVKCDEGRPACNRCISTGRTCDGYGVWGGGSPALQNHGLPKSRLGSNALAVAETRASGIVVRRDLSSSPLIVSDSEQACFEWFARRTTTKMPGLFVAEIWKSLIFQASTTEPAVLHSVLAFSSHHQKAAKKGLNLGRVSQDLDEQEQFMLRQYTTAIVHLQSVLSRSDHSSTQIALVACAMLTCLEMLRGHFQAAESHFRNGLGLLRQGAAPYSTVGDNGARTLSPCDRAASGTIAQLFHRLQVQVGLLGNRHVAFPAINLPQLEPGPPITGFRDLNHARDHLDNLLKRVQLLAVRCRNRATNKQPTHAPELLVEKQDIDTGLSCWIGSLQVSKLDSSPRSLFAVGLLRLMHTMARIMLRASLWPDDESIYDTHFDDFLSIIVNAVEVRSHIREFETIEHKMDKSHSTVDLGWLPLLYFVATKCRHHRLRLQAVKLLDTSLHREGIWDSRVAAIVAKKVMEIEEGDFYPAEVYILDDFDAVSLPQEWNLTLPVLPESRRIHDLDIELPEDPLGQVAISGKIRREDGREEAFIKTYNFARQWWIDGPAKGASETPV</sequence>
<evidence type="ECO:0000313" key="10">
    <source>
        <dbReference type="Proteomes" id="UP000319257"/>
    </source>
</evidence>
<keyword evidence="1" id="KW-0479">Metal-binding</keyword>
<evidence type="ECO:0000256" key="2">
    <source>
        <dbReference type="ARBA" id="ARBA00022833"/>
    </source>
</evidence>
<dbReference type="GO" id="GO:0008270">
    <property type="term" value="F:zinc ion binding"/>
    <property type="evidence" value="ECO:0007669"/>
    <property type="project" value="InterPro"/>
</dbReference>
<evidence type="ECO:0000256" key="1">
    <source>
        <dbReference type="ARBA" id="ARBA00022723"/>
    </source>
</evidence>
<keyword evidence="6" id="KW-0539">Nucleus</keyword>
<dbReference type="PROSITE" id="PS50048">
    <property type="entry name" value="ZN2_CY6_FUNGAL_2"/>
    <property type="match status" value="1"/>
</dbReference>
<dbReference type="InterPro" id="IPR001138">
    <property type="entry name" value="Zn2Cys6_DnaBD"/>
</dbReference>
<dbReference type="CDD" id="cd00067">
    <property type="entry name" value="GAL4"/>
    <property type="match status" value="1"/>
</dbReference>
<dbReference type="PANTHER" id="PTHR36206:SF16">
    <property type="entry name" value="TRANSCRIPTION FACTOR DOMAIN-CONTAINING PROTEIN-RELATED"/>
    <property type="match status" value="1"/>
</dbReference>
<keyword evidence="2" id="KW-0862">Zinc</keyword>
<dbReference type="GeneID" id="41968196"/>
<keyword evidence="5" id="KW-0804">Transcription</keyword>
<dbReference type="SUPFAM" id="SSF57701">
    <property type="entry name" value="Zn2/Cys6 DNA-binding domain"/>
    <property type="match status" value="1"/>
</dbReference>
<dbReference type="InterPro" id="IPR021858">
    <property type="entry name" value="Fun_TF"/>
</dbReference>
<dbReference type="InterPro" id="IPR052360">
    <property type="entry name" value="Transcr_Regulatory_Proteins"/>
</dbReference>
<dbReference type="SMART" id="SM00066">
    <property type="entry name" value="GAL4"/>
    <property type="match status" value="1"/>
</dbReference>
<evidence type="ECO:0000259" key="8">
    <source>
        <dbReference type="PROSITE" id="PS50048"/>
    </source>
</evidence>
<keyword evidence="3" id="KW-0805">Transcription regulation</keyword>
<keyword evidence="4" id="KW-0238">DNA-binding</keyword>
<dbReference type="PROSITE" id="PS00463">
    <property type="entry name" value="ZN2_CY6_FUNGAL_1"/>
    <property type="match status" value="1"/>
</dbReference>
<evidence type="ECO:0000256" key="5">
    <source>
        <dbReference type="ARBA" id="ARBA00023163"/>
    </source>
</evidence>
<dbReference type="InterPro" id="IPR036864">
    <property type="entry name" value="Zn2-C6_fun-type_DNA-bd_sf"/>
</dbReference>
<dbReference type="AlphaFoldDB" id="A0A507ARD6"/>
<feature type="compositionally biased region" description="Basic residues" evidence="7">
    <location>
        <begin position="1"/>
        <end position="12"/>
    </location>
</feature>
<evidence type="ECO:0000256" key="6">
    <source>
        <dbReference type="ARBA" id="ARBA00023242"/>
    </source>
</evidence>
<dbReference type="GO" id="GO:0000981">
    <property type="term" value="F:DNA-binding transcription factor activity, RNA polymerase II-specific"/>
    <property type="evidence" value="ECO:0007669"/>
    <property type="project" value="InterPro"/>
</dbReference>
<evidence type="ECO:0000256" key="3">
    <source>
        <dbReference type="ARBA" id="ARBA00023015"/>
    </source>
</evidence>
<dbReference type="Gene3D" id="4.10.240.10">
    <property type="entry name" value="Zn(2)-C6 fungal-type DNA-binding domain"/>
    <property type="match status" value="1"/>
</dbReference>
<evidence type="ECO:0000256" key="4">
    <source>
        <dbReference type="ARBA" id="ARBA00023125"/>
    </source>
</evidence>
<dbReference type="RefSeq" id="XP_030994283.1">
    <property type="nucleotide sequence ID" value="XM_031142244.1"/>
</dbReference>